<feature type="compositionally biased region" description="Basic and acidic residues" evidence="6">
    <location>
        <begin position="1"/>
        <end position="12"/>
    </location>
</feature>
<evidence type="ECO:0000256" key="3">
    <source>
        <dbReference type="ARBA" id="ARBA00022723"/>
    </source>
</evidence>
<sequence length="342" mass="37473">MSATEYDDKIPEAPDSVWRLTSTDEGDDGSAGADDANLFTPTAVPPLFISHGAPYHALDHTSEESLAWKRLGALYRRAGISGVVVISAHWEEDYPTVTVGDRELPTIHDFYGFPRQLYEVKYPALCDSELAERVGELLAEAGMQPRAEKERGIDHGTWVPLIHMFPHADVAVVQVSLKKGLSPDEHWKLGKALSQLKTEGILVMGSGAATHNLQSIDFGGGEPPLWAKEFNDWLHDVISGFSTVEVARQFKRITSHPAFSLAHPRSEHIIPILVAAAAAIGDADEDEKARASVARPSVTSTGDIGFSFSSSDRTGVGKRAIQKWSMRTMSMDAYVFFPFEEE</sequence>
<dbReference type="Pfam" id="PF02900">
    <property type="entry name" value="LigB"/>
    <property type="match status" value="1"/>
</dbReference>
<evidence type="ECO:0000256" key="2">
    <source>
        <dbReference type="ARBA" id="ARBA00007581"/>
    </source>
</evidence>
<feature type="region of interest" description="Disordered" evidence="6">
    <location>
        <begin position="1"/>
        <end position="33"/>
    </location>
</feature>
<keyword evidence="3" id="KW-0479">Metal-binding</keyword>
<protein>
    <recommendedName>
        <fullName evidence="7">Extradiol ring-cleavage dioxygenase class III enzyme subunit B domain-containing protein</fullName>
    </recommendedName>
</protein>
<reference evidence="9" key="1">
    <citation type="submission" date="2021-01" db="EMBL/GenBank/DDBJ databases">
        <authorList>
            <person name="Corre E."/>
            <person name="Pelletier E."/>
            <person name="Niang G."/>
            <person name="Scheremetjew M."/>
            <person name="Finn R."/>
            <person name="Kale V."/>
            <person name="Holt S."/>
            <person name="Cochrane G."/>
            <person name="Meng A."/>
            <person name="Brown T."/>
            <person name="Cohen L."/>
        </authorList>
    </citation>
    <scope>NUCLEOTIDE SEQUENCE</scope>
    <source>
        <strain evidence="9">NIES-2562</strain>
    </source>
</reference>
<dbReference type="PANTHER" id="PTHR30096:SF0">
    <property type="entry name" value="4,5-DOPA DIOXYGENASE EXTRADIOL-LIKE PROTEIN"/>
    <property type="match status" value="1"/>
</dbReference>
<evidence type="ECO:0000256" key="1">
    <source>
        <dbReference type="ARBA" id="ARBA00001947"/>
    </source>
</evidence>
<evidence type="ECO:0000313" key="8">
    <source>
        <dbReference type="EMBL" id="CAE0262521.1"/>
    </source>
</evidence>
<organism evidence="9">
    <name type="scientific">Palpitomonas bilix</name>
    <dbReference type="NCBI Taxonomy" id="652834"/>
    <lineage>
        <taxon>Eukaryota</taxon>
        <taxon>Eukaryota incertae sedis</taxon>
    </lineage>
</organism>
<dbReference type="InterPro" id="IPR014436">
    <property type="entry name" value="Extradiol_dOase_DODA"/>
</dbReference>
<evidence type="ECO:0000256" key="6">
    <source>
        <dbReference type="SAM" id="MobiDB-lite"/>
    </source>
</evidence>
<evidence type="ECO:0000256" key="5">
    <source>
        <dbReference type="ARBA" id="ARBA00023002"/>
    </source>
</evidence>
<dbReference type="PANTHER" id="PTHR30096">
    <property type="entry name" value="4,5-DOPA DIOXYGENASE EXTRADIOL-LIKE PROTEIN"/>
    <property type="match status" value="1"/>
</dbReference>
<dbReference type="InterPro" id="IPR004183">
    <property type="entry name" value="Xdiol_dOase_suB"/>
</dbReference>
<evidence type="ECO:0000313" key="9">
    <source>
        <dbReference type="EMBL" id="CAE0262522.1"/>
    </source>
</evidence>
<feature type="domain" description="Extradiol ring-cleavage dioxygenase class III enzyme subunit B" evidence="7">
    <location>
        <begin position="48"/>
        <end position="286"/>
    </location>
</feature>
<dbReference type="EMBL" id="HBIB01038094">
    <property type="protein sequence ID" value="CAE0262521.1"/>
    <property type="molecule type" value="Transcribed_RNA"/>
</dbReference>
<dbReference type="AlphaFoldDB" id="A0A7S3LT44"/>
<keyword evidence="5" id="KW-0560">Oxidoreductase</keyword>
<evidence type="ECO:0000259" key="7">
    <source>
        <dbReference type="Pfam" id="PF02900"/>
    </source>
</evidence>
<evidence type="ECO:0000256" key="4">
    <source>
        <dbReference type="ARBA" id="ARBA00022833"/>
    </source>
</evidence>
<comment type="similarity">
    <text evidence="2">Belongs to the DODA-type extradiol aromatic ring-opening dioxygenase family.</text>
</comment>
<gene>
    <name evidence="8" type="ORF">PBIL07802_LOCUS24816</name>
    <name evidence="9" type="ORF">PBIL07802_LOCUS24817</name>
</gene>
<dbReference type="Gene3D" id="3.40.830.10">
    <property type="entry name" value="LigB-like"/>
    <property type="match status" value="1"/>
</dbReference>
<proteinExistence type="inferred from homology"/>
<dbReference type="GO" id="GO:0008270">
    <property type="term" value="F:zinc ion binding"/>
    <property type="evidence" value="ECO:0007669"/>
    <property type="project" value="InterPro"/>
</dbReference>
<accession>A0A7S3LT44</accession>
<dbReference type="CDD" id="cd07363">
    <property type="entry name" value="45_DOPA_Dioxygenase"/>
    <property type="match status" value="1"/>
</dbReference>
<dbReference type="GO" id="GO:0016702">
    <property type="term" value="F:oxidoreductase activity, acting on single donors with incorporation of molecular oxygen, incorporation of two atoms of oxygen"/>
    <property type="evidence" value="ECO:0007669"/>
    <property type="project" value="UniProtKB-ARBA"/>
</dbReference>
<dbReference type="EMBL" id="HBIB01038095">
    <property type="protein sequence ID" value="CAE0262522.1"/>
    <property type="molecule type" value="Transcribed_RNA"/>
</dbReference>
<comment type="cofactor">
    <cofactor evidence="1">
        <name>Zn(2+)</name>
        <dbReference type="ChEBI" id="CHEBI:29105"/>
    </cofactor>
</comment>
<dbReference type="GO" id="GO:0008198">
    <property type="term" value="F:ferrous iron binding"/>
    <property type="evidence" value="ECO:0007669"/>
    <property type="project" value="InterPro"/>
</dbReference>
<keyword evidence="4" id="KW-0862">Zinc</keyword>
<name>A0A7S3LT44_9EUKA</name>
<dbReference type="SUPFAM" id="SSF53213">
    <property type="entry name" value="LigB-like"/>
    <property type="match status" value="1"/>
</dbReference>